<evidence type="ECO:0000256" key="4">
    <source>
        <dbReference type="SAM" id="SignalP"/>
    </source>
</evidence>
<protein>
    <recommendedName>
        <fullName evidence="5">Protein kinase domain-containing protein</fullName>
    </recommendedName>
</protein>
<evidence type="ECO:0000256" key="2">
    <source>
        <dbReference type="ARBA" id="ARBA00022840"/>
    </source>
</evidence>
<dbReference type="InterPro" id="IPR043891">
    <property type="entry name" value="SPARK"/>
</dbReference>
<keyword evidence="7" id="KW-1185">Reference proteome</keyword>
<dbReference type="HOGENOM" id="CLU_415867_0_0_1"/>
<dbReference type="Pfam" id="PF19160">
    <property type="entry name" value="SPARK"/>
    <property type="match status" value="1"/>
</dbReference>
<dbReference type="GO" id="GO:0004672">
    <property type="term" value="F:protein kinase activity"/>
    <property type="evidence" value="ECO:0007669"/>
    <property type="project" value="InterPro"/>
</dbReference>
<dbReference type="eggNOG" id="KOG1187">
    <property type="taxonomic scope" value="Eukaryota"/>
</dbReference>
<feature type="signal peptide" evidence="4">
    <location>
        <begin position="1"/>
        <end position="21"/>
    </location>
</feature>
<dbReference type="PANTHER" id="PTHR47989:SF47">
    <property type="entry name" value="SERINE_THREONINE-PROTEIN KINASE PBL28-RELATED"/>
    <property type="match status" value="1"/>
</dbReference>
<sequence>MRPPLLAAALLIALQISATMAETCPYDIPYAATLIPPSCYRNYSDPATIAPQTSCCWFVFASFMYAVIRHANSSSVALLPEYSATSCVTAFSGYLLRQGLVRPSLLTSDSRCSFETSDQFVAGKRACQYSTMAELNSLLNLSSASSKCLTRELAVNQSSCSACQNSIISLTLGLLNTTRSKEFVPCGMAATIGIWAQLPELELFRSFVLCILQVLENIGVLGTSNLVPSPPPPSAGIQLPTSGKHHRKIYIAAFSASAAFAITASVILFLVLAKRFRKPKTVMAPGWGGTFTGGDWAGSSPESPLPTEGFYVFTKAELTTATNGFDRKLFLGEGGAGKVYLGKLPSGQEVAVKRISHQRKVGQFYREVELLAKFRHRNLTALLGYCPEKKEPLLVYEYMRGGSLARAMNQDRLSWRHRVRIAVDCAEGLAYLHDFHNGPVIHRDVNPTNILLTDSGDAKLSDFGVSKYRPLGVTHVSTEVMGTAGYLDPEYFFGGHVTEFADVYSFGVVMLELLCGRKTLETPSGGLEPLVGEAHVWEAPENLAGRRAIQRIVDPKLGPEINEVSMGEFLRVACTCVRRQGDQRPTMKQVLDSLLGILKGLESEGSPGNLEVLTLKSPEKAEVISDGISISSTMSP</sequence>
<keyword evidence="3" id="KW-0472">Membrane</keyword>
<evidence type="ECO:0000313" key="7">
    <source>
        <dbReference type="Proteomes" id="UP000017836"/>
    </source>
</evidence>
<dbReference type="KEGG" id="atr:18432454"/>
<dbReference type="EMBL" id="KI394293">
    <property type="protein sequence ID" value="ERN04295.1"/>
    <property type="molecule type" value="Genomic_DNA"/>
</dbReference>
<dbReference type="InterPro" id="IPR011009">
    <property type="entry name" value="Kinase-like_dom_sf"/>
</dbReference>
<organism evidence="6 7">
    <name type="scientific">Amborella trichopoda</name>
    <dbReference type="NCBI Taxonomy" id="13333"/>
    <lineage>
        <taxon>Eukaryota</taxon>
        <taxon>Viridiplantae</taxon>
        <taxon>Streptophyta</taxon>
        <taxon>Embryophyta</taxon>
        <taxon>Tracheophyta</taxon>
        <taxon>Spermatophyta</taxon>
        <taxon>Magnoliopsida</taxon>
        <taxon>Amborellales</taxon>
        <taxon>Amborellaceae</taxon>
        <taxon>Amborella</taxon>
    </lineage>
</organism>
<keyword evidence="1" id="KW-0547">Nucleotide-binding</keyword>
<dbReference type="SUPFAM" id="SSF56112">
    <property type="entry name" value="Protein kinase-like (PK-like)"/>
    <property type="match status" value="1"/>
</dbReference>
<evidence type="ECO:0000313" key="6">
    <source>
        <dbReference type="EMBL" id="ERN04295.1"/>
    </source>
</evidence>
<dbReference type="OMA" id="ATGCCWY"/>
<dbReference type="Gene3D" id="3.30.200.20">
    <property type="entry name" value="Phosphorylase Kinase, domain 1"/>
    <property type="match status" value="1"/>
</dbReference>
<evidence type="ECO:0000256" key="3">
    <source>
        <dbReference type="SAM" id="Phobius"/>
    </source>
</evidence>
<keyword evidence="3" id="KW-0812">Transmembrane</keyword>
<dbReference type="OrthoDB" id="4062651at2759"/>
<evidence type="ECO:0000259" key="5">
    <source>
        <dbReference type="PROSITE" id="PS50011"/>
    </source>
</evidence>
<feature type="domain" description="Protein kinase" evidence="5">
    <location>
        <begin position="325"/>
        <end position="595"/>
    </location>
</feature>
<reference evidence="7" key="1">
    <citation type="journal article" date="2013" name="Science">
        <title>The Amborella genome and the evolution of flowering plants.</title>
        <authorList>
            <consortium name="Amborella Genome Project"/>
        </authorList>
    </citation>
    <scope>NUCLEOTIDE SEQUENCE [LARGE SCALE GENOMIC DNA]</scope>
</reference>
<dbReference type="Gramene" id="ERN04295">
    <property type="protein sequence ID" value="ERN04295"/>
    <property type="gene ID" value="AMTR_s00077p00179840"/>
</dbReference>
<dbReference type="Proteomes" id="UP000017836">
    <property type="component" value="Unassembled WGS sequence"/>
</dbReference>
<dbReference type="GO" id="GO:0005524">
    <property type="term" value="F:ATP binding"/>
    <property type="evidence" value="ECO:0007669"/>
    <property type="project" value="UniProtKB-KW"/>
</dbReference>
<dbReference type="InterPro" id="IPR000719">
    <property type="entry name" value="Prot_kinase_dom"/>
</dbReference>
<keyword evidence="2" id="KW-0067">ATP-binding</keyword>
<dbReference type="PANTHER" id="PTHR47989">
    <property type="entry name" value="OS01G0750732 PROTEIN"/>
    <property type="match status" value="1"/>
</dbReference>
<dbReference type="PROSITE" id="PS50011">
    <property type="entry name" value="PROTEIN_KINASE_DOM"/>
    <property type="match status" value="1"/>
</dbReference>
<feature type="chain" id="PRO_5004807880" description="Protein kinase domain-containing protein" evidence="4">
    <location>
        <begin position="22"/>
        <end position="636"/>
    </location>
</feature>
<gene>
    <name evidence="6" type="ORF">AMTR_s00077p00179840</name>
</gene>
<dbReference type="Gene3D" id="1.10.510.10">
    <property type="entry name" value="Transferase(Phosphotransferase) domain 1"/>
    <property type="match status" value="1"/>
</dbReference>
<dbReference type="AlphaFoldDB" id="W1PB93"/>
<feature type="transmembrane region" description="Helical" evidence="3">
    <location>
        <begin position="249"/>
        <end position="273"/>
    </location>
</feature>
<keyword evidence="4" id="KW-0732">Signal</keyword>
<keyword evidence="3" id="KW-1133">Transmembrane helix</keyword>
<proteinExistence type="predicted"/>
<evidence type="ECO:0000256" key="1">
    <source>
        <dbReference type="ARBA" id="ARBA00022741"/>
    </source>
</evidence>
<accession>W1PB93</accession>
<dbReference type="Pfam" id="PF00069">
    <property type="entry name" value="Pkinase"/>
    <property type="match status" value="1"/>
</dbReference>
<name>W1PB93_AMBTC</name>